<dbReference type="InterPro" id="IPR040463">
    <property type="entry name" value="BAP29/BAP31_N"/>
</dbReference>
<evidence type="ECO:0000259" key="6">
    <source>
        <dbReference type="Pfam" id="PF05529"/>
    </source>
</evidence>
<accession>A0A098VWA4</accession>
<comment type="similarity">
    <text evidence="5">Belongs to the BCAP29/BCAP31 family.</text>
</comment>
<comment type="subcellular location">
    <subcellularLocation>
        <location evidence="5">Endoplasmic reticulum membrane</location>
        <topology evidence="5">Multi-pass membrane protein</topology>
    </subcellularLocation>
    <subcellularLocation>
        <location evidence="1">Membrane</location>
        <topology evidence="1">Multi-pass membrane protein</topology>
    </subcellularLocation>
</comment>
<dbReference type="OrthoDB" id="435607at2759"/>
<dbReference type="EMBL" id="JMKJ01000134">
    <property type="protein sequence ID" value="KGG52026.1"/>
    <property type="molecule type" value="Genomic_DNA"/>
</dbReference>
<name>A0A098VWA4_9MICR</name>
<comment type="function">
    <text evidence="5">May play a role in anterograde transport of membrane proteins from the endoplasmic reticulum to the Golgi.</text>
</comment>
<keyword evidence="2 5" id="KW-0812">Transmembrane</keyword>
<dbReference type="PANTHER" id="PTHR12701">
    <property type="entry name" value="BCR-ASSOCIATED PROTEIN, BAP"/>
    <property type="match status" value="1"/>
</dbReference>
<keyword evidence="3 5" id="KW-1133">Transmembrane helix</keyword>
<evidence type="ECO:0000256" key="4">
    <source>
        <dbReference type="ARBA" id="ARBA00023136"/>
    </source>
</evidence>
<dbReference type="GO" id="GO:0005789">
    <property type="term" value="C:endoplasmic reticulum membrane"/>
    <property type="evidence" value="ECO:0007669"/>
    <property type="project" value="UniProtKB-SubCell"/>
</dbReference>
<dbReference type="GeneID" id="25259086"/>
<feature type="transmembrane region" description="Helical" evidence="5">
    <location>
        <begin position="123"/>
        <end position="141"/>
    </location>
</feature>
<comment type="caution">
    <text evidence="7">The sequence shown here is derived from an EMBL/GenBank/DDBJ whole genome shotgun (WGS) entry which is preliminary data.</text>
</comment>
<evidence type="ECO:0000256" key="2">
    <source>
        <dbReference type="ARBA" id="ARBA00022692"/>
    </source>
</evidence>
<dbReference type="GO" id="GO:0006886">
    <property type="term" value="P:intracellular protein transport"/>
    <property type="evidence" value="ECO:0007669"/>
    <property type="project" value="UniProtKB-UniRule"/>
</dbReference>
<dbReference type="GO" id="GO:0006888">
    <property type="term" value="P:endoplasmic reticulum to Golgi vesicle-mediated transport"/>
    <property type="evidence" value="ECO:0007669"/>
    <property type="project" value="UniProtKB-UniRule"/>
</dbReference>
<keyword evidence="5" id="KW-0653">Protein transport</keyword>
<evidence type="ECO:0000313" key="7">
    <source>
        <dbReference type="EMBL" id="KGG52026.1"/>
    </source>
</evidence>
<dbReference type="AlphaFoldDB" id="A0A098VWA4"/>
<keyword evidence="8" id="KW-1185">Reference proteome</keyword>
<keyword evidence="5" id="KW-0256">Endoplasmic reticulum</keyword>
<feature type="domain" description="BAP29/BAP31 transmembrane" evidence="6">
    <location>
        <begin position="1"/>
        <end position="147"/>
    </location>
</feature>
<feature type="transmembrane region" description="Helical" evidence="5">
    <location>
        <begin position="6"/>
        <end position="26"/>
    </location>
</feature>
<gene>
    <name evidence="7" type="ORF">DI09_220p10</name>
</gene>
<keyword evidence="4 5" id="KW-0472">Membrane</keyword>
<dbReference type="Pfam" id="PF05529">
    <property type="entry name" value="Bap31"/>
    <property type="match status" value="1"/>
</dbReference>
<dbReference type="HOGENOM" id="CLU_1245660_0_0_1"/>
<feature type="transmembrane region" description="Helical" evidence="5">
    <location>
        <begin position="46"/>
        <end position="63"/>
    </location>
</feature>
<dbReference type="Proteomes" id="UP000029725">
    <property type="component" value="Unassembled WGS sequence"/>
</dbReference>
<dbReference type="VEuPathDB" id="MicrosporidiaDB:DI09_220p10"/>
<keyword evidence="5" id="KW-0931">ER-Golgi transport</keyword>
<dbReference type="PANTHER" id="PTHR12701:SF20">
    <property type="entry name" value="ENDOPLASMIC RETICULUM TRANSMEMBRANE PROTEIN"/>
    <property type="match status" value="1"/>
</dbReference>
<dbReference type="GO" id="GO:0070973">
    <property type="term" value="P:protein localization to endoplasmic reticulum exit site"/>
    <property type="evidence" value="ECO:0007669"/>
    <property type="project" value="UniProtKB-UniRule"/>
</dbReference>
<reference evidence="7 8" key="1">
    <citation type="submission" date="2014-04" db="EMBL/GenBank/DDBJ databases">
        <title>A new species of microsporidia sheds light on the evolution of extreme parasitism.</title>
        <authorList>
            <person name="Haag K.L."/>
            <person name="James T.Y."/>
            <person name="Larsson R."/>
            <person name="Schaer T.M."/>
            <person name="Refardt D."/>
            <person name="Pombert J.-F."/>
            <person name="Ebert D."/>
        </authorList>
    </citation>
    <scope>NUCLEOTIDE SEQUENCE [LARGE SCALE GENOMIC DNA]</scope>
    <source>
        <strain evidence="7 8">UGP3</strain>
        <tissue evidence="7">Spores</tissue>
    </source>
</reference>
<proteinExistence type="inferred from homology"/>
<dbReference type="RefSeq" id="XP_013238462.1">
    <property type="nucleotide sequence ID" value="XM_013383008.1"/>
</dbReference>
<keyword evidence="5" id="KW-0813">Transport</keyword>
<evidence type="ECO:0000256" key="1">
    <source>
        <dbReference type="ARBA" id="ARBA00004141"/>
    </source>
</evidence>
<dbReference type="InterPro" id="IPR008417">
    <property type="entry name" value="BAP29/BAP31"/>
</dbReference>
<protein>
    <recommendedName>
        <fullName evidence="5">Endoplasmic reticulum transmembrane protein</fullName>
    </recommendedName>
</protein>
<evidence type="ECO:0000313" key="8">
    <source>
        <dbReference type="Proteomes" id="UP000029725"/>
    </source>
</evidence>
<evidence type="ECO:0000256" key="5">
    <source>
        <dbReference type="RuleBase" id="RU367026"/>
    </source>
</evidence>
<evidence type="ECO:0000256" key="3">
    <source>
        <dbReference type="ARBA" id="ARBA00022989"/>
    </source>
</evidence>
<sequence length="222" mass="25311">MSLQYSIVFSILIGELSIIALFLIPIPFIIKSSIELALIKTSRSSLVNRIAMAIFVLVFIFFLDSFHKMLKFHTAISELTSYAGPLQTDSSEFGSMNNRNMHRPQSHHHHHNSFQSSALYSTLFYAQRNVYLTGMVLVLFLKMQQLIKERMDNRQVISSTESTLAKYINEIAILGEENSKLCSQISLLKKDNEGLVLKIRSQSSEKNSEYKRLSDLLSNLDV</sequence>
<organism evidence="7 8">
    <name type="scientific">Mitosporidium daphniae</name>
    <dbReference type="NCBI Taxonomy" id="1485682"/>
    <lineage>
        <taxon>Eukaryota</taxon>
        <taxon>Fungi</taxon>
        <taxon>Fungi incertae sedis</taxon>
        <taxon>Microsporidia</taxon>
        <taxon>Mitosporidium</taxon>
    </lineage>
</organism>